<protein>
    <submittedName>
        <fullName evidence="10">Putative MscS family protein YkuT</fullName>
    </submittedName>
</protein>
<dbReference type="Gene3D" id="1.10.287.1260">
    <property type="match status" value="1"/>
</dbReference>
<evidence type="ECO:0000259" key="9">
    <source>
        <dbReference type="Pfam" id="PF21088"/>
    </source>
</evidence>
<keyword evidence="6 7" id="KW-0472">Membrane</keyword>
<dbReference type="PANTHER" id="PTHR30460">
    <property type="entry name" value="MODERATE CONDUCTANCE MECHANOSENSITIVE CHANNEL YBIO"/>
    <property type="match status" value="1"/>
</dbReference>
<dbReference type="InterPro" id="IPR010920">
    <property type="entry name" value="LSM_dom_sf"/>
</dbReference>
<keyword evidence="4 7" id="KW-0812">Transmembrane</keyword>
<feature type="transmembrane region" description="Helical" evidence="7">
    <location>
        <begin position="7"/>
        <end position="26"/>
    </location>
</feature>
<dbReference type="OrthoDB" id="10259582at2759"/>
<evidence type="ECO:0000313" key="10">
    <source>
        <dbReference type="EMBL" id="KAA8500079.1"/>
    </source>
</evidence>
<dbReference type="Proteomes" id="UP000324585">
    <property type="component" value="Unassembled WGS sequence"/>
</dbReference>
<evidence type="ECO:0000256" key="5">
    <source>
        <dbReference type="ARBA" id="ARBA00022989"/>
    </source>
</evidence>
<dbReference type="Gene3D" id="2.30.30.60">
    <property type="match status" value="1"/>
</dbReference>
<evidence type="ECO:0000256" key="4">
    <source>
        <dbReference type="ARBA" id="ARBA00022692"/>
    </source>
</evidence>
<feature type="domain" description="Mechanosensitive ion channel transmembrane helices 2/3" evidence="9">
    <location>
        <begin position="9"/>
        <end position="47"/>
    </location>
</feature>
<evidence type="ECO:0000259" key="8">
    <source>
        <dbReference type="Pfam" id="PF00924"/>
    </source>
</evidence>
<evidence type="ECO:0000256" key="2">
    <source>
        <dbReference type="ARBA" id="ARBA00008017"/>
    </source>
</evidence>
<keyword evidence="11" id="KW-1185">Reference proteome</keyword>
<reference evidence="11" key="1">
    <citation type="journal article" date="2019" name="Nat. Commun.">
        <title>Expansion of phycobilisome linker gene families in mesophilic red algae.</title>
        <authorList>
            <person name="Lee J."/>
            <person name="Kim D."/>
            <person name="Bhattacharya D."/>
            <person name="Yoon H.S."/>
        </authorList>
    </citation>
    <scope>NUCLEOTIDE SEQUENCE [LARGE SCALE GENOMIC DNA]</scope>
    <source>
        <strain evidence="11">CCMP 1328</strain>
    </source>
</reference>
<dbReference type="GO" id="GO:0005886">
    <property type="term" value="C:plasma membrane"/>
    <property type="evidence" value="ECO:0007669"/>
    <property type="project" value="UniProtKB-SubCell"/>
</dbReference>
<dbReference type="GO" id="GO:0008381">
    <property type="term" value="F:mechanosensitive monoatomic ion channel activity"/>
    <property type="evidence" value="ECO:0007669"/>
    <property type="project" value="InterPro"/>
</dbReference>
<dbReference type="EMBL" id="VRMN01000001">
    <property type="protein sequence ID" value="KAA8500079.1"/>
    <property type="molecule type" value="Genomic_DNA"/>
</dbReference>
<name>A0A5J4Z7P6_PORPP</name>
<evidence type="ECO:0000256" key="1">
    <source>
        <dbReference type="ARBA" id="ARBA00004651"/>
    </source>
</evidence>
<feature type="domain" description="Mechanosensitive ion channel MscS" evidence="8">
    <location>
        <begin position="48"/>
        <end position="113"/>
    </location>
</feature>
<dbReference type="InterPro" id="IPR049142">
    <property type="entry name" value="MS_channel_1st"/>
</dbReference>
<evidence type="ECO:0000256" key="7">
    <source>
        <dbReference type="SAM" id="Phobius"/>
    </source>
</evidence>
<feature type="transmembrane region" description="Helical" evidence="7">
    <location>
        <begin position="32"/>
        <end position="61"/>
    </location>
</feature>
<comment type="subcellular location">
    <subcellularLocation>
        <location evidence="1">Cell membrane</location>
        <topology evidence="1">Multi-pass membrane protein</topology>
    </subcellularLocation>
</comment>
<evidence type="ECO:0000313" key="11">
    <source>
        <dbReference type="Proteomes" id="UP000324585"/>
    </source>
</evidence>
<gene>
    <name evidence="10" type="ORF">FVE85_7664</name>
</gene>
<evidence type="ECO:0000256" key="6">
    <source>
        <dbReference type="ARBA" id="ARBA00023136"/>
    </source>
</evidence>
<dbReference type="InterPro" id="IPR011014">
    <property type="entry name" value="MscS_channel_TM-2"/>
</dbReference>
<comment type="caution">
    <text evidence="10">The sequence shown here is derived from an EMBL/GenBank/DDBJ whole genome shotgun (WGS) entry which is preliminary data.</text>
</comment>
<organism evidence="10 11">
    <name type="scientific">Porphyridium purpureum</name>
    <name type="common">Red alga</name>
    <name type="synonym">Porphyridium cruentum</name>
    <dbReference type="NCBI Taxonomy" id="35688"/>
    <lineage>
        <taxon>Eukaryota</taxon>
        <taxon>Rhodophyta</taxon>
        <taxon>Bangiophyceae</taxon>
        <taxon>Porphyridiales</taxon>
        <taxon>Porphyridiaceae</taxon>
        <taxon>Porphyridium</taxon>
    </lineage>
</organism>
<dbReference type="SUPFAM" id="SSF50182">
    <property type="entry name" value="Sm-like ribonucleoproteins"/>
    <property type="match status" value="1"/>
</dbReference>
<keyword evidence="3" id="KW-1003">Cell membrane</keyword>
<evidence type="ECO:0000256" key="3">
    <source>
        <dbReference type="ARBA" id="ARBA00022475"/>
    </source>
</evidence>
<sequence>MTMVSNAAFFSIVIIAAIIGLANLGVNVTPLLAGAGIMGVAEGFGAQTLVLDMITGLFILIENTMAVGDWNKINGLRGGVESLNLGSVYMRDIDDTVNSIIFSQIYSVQNMSRQCGIALRKIRIPYDMPIDHAMTLMRDTAEDLRRDSGMHDLMW</sequence>
<keyword evidence="5 7" id="KW-1133">Transmembrane helix</keyword>
<dbReference type="InterPro" id="IPR023408">
    <property type="entry name" value="MscS_beta-dom_sf"/>
</dbReference>
<dbReference type="InterPro" id="IPR045276">
    <property type="entry name" value="YbiO_bact"/>
</dbReference>
<dbReference type="SUPFAM" id="SSF82861">
    <property type="entry name" value="Mechanosensitive channel protein MscS (YggB), transmembrane region"/>
    <property type="match status" value="1"/>
</dbReference>
<dbReference type="InterPro" id="IPR006685">
    <property type="entry name" value="MscS_channel_2nd"/>
</dbReference>
<comment type="similarity">
    <text evidence="2">Belongs to the MscS (TC 1.A.23) family.</text>
</comment>
<proteinExistence type="inferred from homology"/>
<accession>A0A5J4Z7P6</accession>
<dbReference type="Pfam" id="PF21088">
    <property type="entry name" value="MS_channel_1st"/>
    <property type="match status" value="1"/>
</dbReference>
<dbReference type="Pfam" id="PF00924">
    <property type="entry name" value="MS_channel_2nd"/>
    <property type="match status" value="1"/>
</dbReference>
<dbReference type="AlphaFoldDB" id="A0A5J4Z7P6"/>
<dbReference type="PANTHER" id="PTHR30460:SF0">
    <property type="entry name" value="MODERATE CONDUCTANCE MECHANOSENSITIVE CHANNEL YBIO"/>
    <property type="match status" value="1"/>
</dbReference>